<feature type="chain" id="PRO_5003712162" description="Transmembrane protein" evidence="2">
    <location>
        <begin position="21"/>
        <end position="1453"/>
    </location>
</feature>
<evidence type="ECO:0000313" key="4">
    <source>
        <dbReference type="Proteomes" id="UP000009168"/>
    </source>
</evidence>
<gene>
    <name evidence="3" type="ORF">TTHERM_00543650</name>
</gene>
<evidence type="ECO:0000313" key="3">
    <source>
        <dbReference type="EMBL" id="EAR86025.2"/>
    </source>
</evidence>
<name>I7LTR8_TETTS</name>
<feature type="region of interest" description="Disordered" evidence="1">
    <location>
        <begin position="770"/>
        <end position="799"/>
    </location>
</feature>
<keyword evidence="4" id="KW-1185">Reference proteome</keyword>
<dbReference type="RefSeq" id="XP_976620.2">
    <property type="nucleotide sequence ID" value="XM_971527.2"/>
</dbReference>
<proteinExistence type="predicted"/>
<dbReference type="KEGG" id="tet:TTHERM_00543650"/>
<evidence type="ECO:0000256" key="2">
    <source>
        <dbReference type="SAM" id="SignalP"/>
    </source>
</evidence>
<dbReference type="Proteomes" id="UP000009168">
    <property type="component" value="Unassembled WGS sequence"/>
</dbReference>
<evidence type="ECO:0000256" key="1">
    <source>
        <dbReference type="SAM" id="MobiDB-lite"/>
    </source>
</evidence>
<accession>I7LTR8</accession>
<feature type="region of interest" description="Disordered" evidence="1">
    <location>
        <begin position="1215"/>
        <end position="1244"/>
    </location>
</feature>
<feature type="compositionally biased region" description="Polar residues" evidence="1">
    <location>
        <begin position="770"/>
        <end position="782"/>
    </location>
</feature>
<reference evidence="4" key="1">
    <citation type="journal article" date="2006" name="PLoS Biol.">
        <title>Macronuclear genome sequence of the ciliate Tetrahymena thermophila, a model eukaryote.</title>
        <authorList>
            <person name="Eisen J.A."/>
            <person name="Coyne R.S."/>
            <person name="Wu M."/>
            <person name="Wu D."/>
            <person name="Thiagarajan M."/>
            <person name="Wortman J.R."/>
            <person name="Badger J.H."/>
            <person name="Ren Q."/>
            <person name="Amedeo P."/>
            <person name="Jones K.M."/>
            <person name="Tallon L.J."/>
            <person name="Delcher A.L."/>
            <person name="Salzberg S.L."/>
            <person name="Silva J.C."/>
            <person name="Haas B.J."/>
            <person name="Majoros W.H."/>
            <person name="Farzad M."/>
            <person name="Carlton J.M."/>
            <person name="Smith R.K. Jr."/>
            <person name="Garg J."/>
            <person name="Pearlman R.E."/>
            <person name="Karrer K.M."/>
            <person name="Sun L."/>
            <person name="Manning G."/>
            <person name="Elde N.C."/>
            <person name="Turkewitz A.P."/>
            <person name="Asai D.J."/>
            <person name="Wilkes D.E."/>
            <person name="Wang Y."/>
            <person name="Cai H."/>
            <person name="Collins K."/>
            <person name="Stewart B.A."/>
            <person name="Lee S.R."/>
            <person name="Wilamowska K."/>
            <person name="Weinberg Z."/>
            <person name="Ruzzo W.L."/>
            <person name="Wloga D."/>
            <person name="Gaertig J."/>
            <person name="Frankel J."/>
            <person name="Tsao C.-C."/>
            <person name="Gorovsky M.A."/>
            <person name="Keeling P.J."/>
            <person name="Waller R.F."/>
            <person name="Patron N.J."/>
            <person name="Cherry J.M."/>
            <person name="Stover N.A."/>
            <person name="Krieger C.J."/>
            <person name="del Toro C."/>
            <person name="Ryder H.F."/>
            <person name="Williamson S.C."/>
            <person name="Barbeau R.A."/>
            <person name="Hamilton E.P."/>
            <person name="Orias E."/>
        </authorList>
    </citation>
    <scope>NUCLEOTIDE SEQUENCE [LARGE SCALE GENOMIC DNA]</scope>
    <source>
        <strain evidence="4">SB210</strain>
    </source>
</reference>
<dbReference type="EMBL" id="GG662864">
    <property type="protein sequence ID" value="EAR86025.2"/>
    <property type="molecule type" value="Genomic_DNA"/>
</dbReference>
<feature type="signal peptide" evidence="2">
    <location>
        <begin position="1"/>
        <end position="20"/>
    </location>
</feature>
<sequence>MILQFLITFFLLFSTGKLECSHNILEADELHLYSQVQSLELPNTLMRCDESIHICFIYSSMNLTLNLYDFFRFEIIQSVPIEEKYVKEIHIQKHEEQLFIILESEQNELLVYTFDFQIQNFSTYQKLNDFDLQVPLTHNTTTAFQQVNQTNKVESNVRNLRDETKIDKKIEQPFIFLNLLIKNKGLNDKKSFYLIKIRLSLSKSNQNILQGQNQQQKNNKTITKYHDIDLSRFEIRPKDSSLHFINCSLLNDQSYVICVDNTLKVGFLDLRSLETPVFQKQKNSVRYHLPEIPTFNYHKLFQANKLEINFQLQGIVLSKQESLSIVLIYQSIQKKVIVFDQLVFDLDQQTFTSLSRHVVQNMNQDILISKLFQNQTSLKESQTQLKNCLFDFNETQFKEKKQNKTNAVFKQKNISQLLFSKADSKQIRGFFISDGQKIQFFIKNCLYQNEYFVYPIFDCQKNIECDEYRNFNNQEICFTEKSKNSGKLYTQKDNQKKQLKLIKRINIRYQTSLNLEEFIEQNKSEIVFFLLLLICVGCLCQENIQECIKSQKNKYCKDQSDLSQYNGTVDQPQPKTNNAIQFEQKFSIEKQDDQSEYFVVQPRQIANNKNMSSFSSDIENYSLEDLYMERNFSTNKLQVQNNNYPIFENKSAQLNEIISNAQIQKKYVQQQTQSDQEDQEEEKQQCYSQFKDIQEFQYKQEYCIDQFRQFQKNNQILKSFQIPAFEIEKDNKNYQKDFFFKFKNPPQNQYKGVSHNNSNFLLQSSKQIQAEMQEPNSRQQTEVFDDHQQQSSEPSLQKKYKDFQYTNSQTLKGAFNYEAVNDKNSRQPQENIFNSCTAESITIPLTNDQQFVEEQNNLNESNIQLKDKLSNRFIKKNNFEINKFQNQNNQILEQQHQNALKQIYFQFNDKEFIVPSDNLYNSPCNFQLKQSRQNTYDQDILQQQDQQYCKAPNANQLQLQDFISTQSIELRLLQKYKQLSSQSQIMQNNNIQPLRDQTRAIPFTTFQDRGDSDVGAKERANYILQDGVQQQDIFLDSSTMEEIAQGQNQFCSKGNQKEQKYRLQFKNIQDEKATKQQYQNMKLQNKESNQRKGSNEECYLQFYSPHTNKQFKKCMLKKFRQELDWFTQSSFYCLTPHTNSVLQKKTNSQNQKFFCKCDPQQQIQKINQRKCGFCLYAHNIKIYNQLNYDQKKQNLQKSQFFFNCKNNCNSRTLSTQSNNIHKSASSRLQKANQTQQKLLKNQVESPQISNNIHSYQSQQSQSSQDKPSAQDREQMWHLTFQQQSVNFEEEILNQMELSGSASSQSNSSILTSDFQSQRFMDNFQEQMGDCVNQEGKYDPFFYTSETNDKSFFSSTSNEYGDTVKKIRHINNDLKQQEIFDIKDFQFISENLFEESQEVKKQKDMNHILFNNNLNASDIFDKNDQIDTLQKMTQQISNHFLLSINNLLNESKNI</sequence>
<feature type="compositionally biased region" description="Low complexity" evidence="1">
    <location>
        <begin position="1253"/>
        <end position="1264"/>
    </location>
</feature>
<dbReference type="InParanoid" id="I7LTR8"/>
<organism evidence="3 4">
    <name type="scientific">Tetrahymena thermophila (strain SB210)</name>
    <dbReference type="NCBI Taxonomy" id="312017"/>
    <lineage>
        <taxon>Eukaryota</taxon>
        <taxon>Sar</taxon>
        <taxon>Alveolata</taxon>
        <taxon>Ciliophora</taxon>
        <taxon>Intramacronucleata</taxon>
        <taxon>Oligohymenophorea</taxon>
        <taxon>Hymenostomatida</taxon>
        <taxon>Tetrahymenina</taxon>
        <taxon>Tetrahymenidae</taxon>
        <taxon>Tetrahymena</taxon>
    </lineage>
</organism>
<evidence type="ECO:0008006" key="5">
    <source>
        <dbReference type="Google" id="ProtNLM"/>
    </source>
</evidence>
<dbReference type="GeneID" id="7835824"/>
<keyword evidence="2" id="KW-0732">Signal</keyword>
<protein>
    <recommendedName>
        <fullName evidence="5">Transmembrane protein</fullName>
    </recommendedName>
</protein>
<feature type="region of interest" description="Disordered" evidence="1">
    <location>
        <begin position="1253"/>
        <end position="1272"/>
    </location>
</feature>